<feature type="active site" description="Charge relay system" evidence="5">
    <location>
        <position position="365"/>
    </location>
</feature>
<feature type="active site" description="Charge relay system" evidence="5">
    <location>
        <position position="213"/>
    </location>
</feature>
<reference evidence="10" key="1">
    <citation type="submission" date="2020-10" db="EMBL/GenBank/DDBJ databases">
        <title>Sequencing the genomes of 1000 actinobacteria strains.</title>
        <authorList>
            <person name="Klenk H.-P."/>
        </authorList>
    </citation>
    <scope>NUCLEOTIDE SEQUENCE</scope>
    <source>
        <strain evidence="10">DSM 46832</strain>
    </source>
</reference>
<dbReference type="InterPro" id="IPR015500">
    <property type="entry name" value="Peptidase_S8_subtilisin-rel"/>
</dbReference>
<comment type="similarity">
    <text evidence="1 5 6">Belongs to the peptidase S8 family.</text>
</comment>
<dbReference type="Pfam" id="PF05922">
    <property type="entry name" value="Inhibitor_I9"/>
    <property type="match status" value="1"/>
</dbReference>
<sequence length="573" mass="58912">MFDDHVGRHGPVGSRQRLPRRRGITTAAALLGLLAGSFVAPGMAAGADPTDRGGPAPLLSATGPAVPGSYIVVLNGKPGTGAAAKSGAAVSRATALGGRVEHRYHRALNGFSAKLTPNQVAALRDDPDVAYIAPDQQITLDTVQTPVTWGLDRVDQRDLPLNNVYDYSRTGAGVTVYVVDSGIRSTHAEFGGRVAGGFTAINDGNGTGDCHGHGTHVAGTVGSAAYGVAKGVRLVPVRVFGCSPNTATSLVVAGVDWITANRTGPSVANMSLGGPPDPVLDAAVVNSINAGVTYVVAAGNANSNACGQSPAYLPNVVTVAASTSGDSRAWFSNFGDCVALFAPGENIHSTGIASDNAVQLGSGTSMASPHVAGAAALYLEAFPAAPPAEVAGWLTGSATPGVLSDVQGSPNLLLFAQSPGTHTAMTWRVKEQRADNVVLVGSDEQTNPYQGDTPASASLPILCLLETGAAIPAGITPDQYNGWAGGSVQLTPPVPGTRLSSAAEANRICATTFGGGWRMAEFHDGYYYYTRPFPRPLPPLMLRSGWNLWAHGTLPGNTRFWAHINDQAGNPWN</sequence>
<dbReference type="InterPro" id="IPR023828">
    <property type="entry name" value="Peptidase_S8_Ser-AS"/>
</dbReference>
<evidence type="ECO:0000256" key="1">
    <source>
        <dbReference type="ARBA" id="ARBA00011073"/>
    </source>
</evidence>
<organism evidence="10 11">
    <name type="scientific">Plantactinospora soyae</name>
    <dbReference type="NCBI Taxonomy" id="1544732"/>
    <lineage>
        <taxon>Bacteria</taxon>
        <taxon>Bacillati</taxon>
        <taxon>Actinomycetota</taxon>
        <taxon>Actinomycetes</taxon>
        <taxon>Micromonosporales</taxon>
        <taxon>Micromonosporaceae</taxon>
        <taxon>Plantactinospora</taxon>
    </lineage>
</organism>
<dbReference type="InterPro" id="IPR000209">
    <property type="entry name" value="Peptidase_S8/S53_dom"/>
</dbReference>
<evidence type="ECO:0000259" key="8">
    <source>
        <dbReference type="Pfam" id="PF00082"/>
    </source>
</evidence>
<evidence type="ECO:0000256" key="3">
    <source>
        <dbReference type="ARBA" id="ARBA00022801"/>
    </source>
</evidence>
<evidence type="ECO:0000313" key="11">
    <source>
        <dbReference type="Proteomes" id="UP000649753"/>
    </source>
</evidence>
<keyword evidence="4 5" id="KW-0720">Serine protease</keyword>
<feature type="domain" description="Inhibitor I9" evidence="9">
    <location>
        <begin position="70"/>
        <end position="140"/>
    </location>
</feature>
<dbReference type="InterPro" id="IPR022398">
    <property type="entry name" value="Peptidase_S8_His-AS"/>
</dbReference>
<dbReference type="InterPro" id="IPR034193">
    <property type="entry name" value="PCSK9_ProteinaseK-like"/>
</dbReference>
<evidence type="ECO:0000256" key="6">
    <source>
        <dbReference type="RuleBase" id="RU003355"/>
    </source>
</evidence>
<dbReference type="PROSITE" id="PS00136">
    <property type="entry name" value="SUBTILASE_ASP"/>
    <property type="match status" value="1"/>
</dbReference>
<feature type="region of interest" description="Disordered" evidence="7">
    <location>
        <begin position="1"/>
        <end position="20"/>
    </location>
</feature>
<proteinExistence type="inferred from homology"/>
<dbReference type="PRINTS" id="PR00723">
    <property type="entry name" value="SUBTILISIN"/>
</dbReference>
<evidence type="ECO:0000256" key="5">
    <source>
        <dbReference type="PROSITE-ProRule" id="PRU01240"/>
    </source>
</evidence>
<dbReference type="InterPro" id="IPR050131">
    <property type="entry name" value="Peptidase_S8_subtilisin-like"/>
</dbReference>
<dbReference type="EMBL" id="JADBEB010000001">
    <property type="protein sequence ID" value="MBE1485902.1"/>
    <property type="molecule type" value="Genomic_DNA"/>
</dbReference>
<feature type="domain" description="Peptidase S8/S53" evidence="8">
    <location>
        <begin position="171"/>
        <end position="401"/>
    </location>
</feature>
<dbReference type="InterPro" id="IPR037045">
    <property type="entry name" value="S8pro/Inhibitor_I9_sf"/>
</dbReference>
<protein>
    <submittedName>
        <fullName evidence="10">Subtilisin family serine protease</fullName>
    </submittedName>
</protein>
<dbReference type="InterPro" id="IPR023827">
    <property type="entry name" value="Peptidase_S8_Asp-AS"/>
</dbReference>
<dbReference type="PANTHER" id="PTHR43806:SF11">
    <property type="entry name" value="CEREVISIN-RELATED"/>
    <property type="match status" value="1"/>
</dbReference>
<dbReference type="GO" id="GO:0004252">
    <property type="term" value="F:serine-type endopeptidase activity"/>
    <property type="evidence" value="ECO:0007669"/>
    <property type="project" value="UniProtKB-UniRule"/>
</dbReference>
<dbReference type="Pfam" id="PF00082">
    <property type="entry name" value="Peptidase_S8"/>
    <property type="match status" value="1"/>
</dbReference>
<feature type="active site" description="Charge relay system" evidence="5">
    <location>
        <position position="180"/>
    </location>
</feature>
<accession>A0A927M0I9</accession>
<dbReference type="GO" id="GO:0006508">
    <property type="term" value="P:proteolysis"/>
    <property type="evidence" value="ECO:0007669"/>
    <property type="project" value="UniProtKB-KW"/>
</dbReference>
<gene>
    <name evidence="10" type="ORF">H4W31_001540</name>
</gene>
<dbReference type="PANTHER" id="PTHR43806">
    <property type="entry name" value="PEPTIDASE S8"/>
    <property type="match status" value="1"/>
</dbReference>
<dbReference type="GO" id="GO:0005615">
    <property type="term" value="C:extracellular space"/>
    <property type="evidence" value="ECO:0007669"/>
    <property type="project" value="TreeGrafter"/>
</dbReference>
<evidence type="ECO:0000256" key="7">
    <source>
        <dbReference type="SAM" id="MobiDB-lite"/>
    </source>
</evidence>
<dbReference type="FunFam" id="3.40.50.200:FF:000014">
    <property type="entry name" value="Proteinase K"/>
    <property type="match status" value="1"/>
</dbReference>
<dbReference type="CDD" id="cd04077">
    <property type="entry name" value="Peptidases_S8_PCSK9_ProteinaseK_like"/>
    <property type="match status" value="1"/>
</dbReference>
<dbReference type="RefSeq" id="WP_192766019.1">
    <property type="nucleotide sequence ID" value="NZ_JADBEB010000001.1"/>
</dbReference>
<dbReference type="InterPro" id="IPR036852">
    <property type="entry name" value="Peptidase_S8/S53_dom_sf"/>
</dbReference>
<evidence type="ECO:0000256" key="4">
    <source>
        <dbReference type="ARBA" id="ARBA00022825"/>
    </source>
</evidence>
<dbReference type="PROSITE" id="PS51892">
    <property type="entry name" value="SUBTILASE"/>
    <property type="match status" value="1"/>
</dbReference>
<name>A0A927M0I9_9ACTN</name>
<evidence type="ECO:0000259" key="9">
    <source>
        <dbReference type="Pfam" id="PF05922"/>
    </source>
</evidence>
<evidence type="ECO:0000256" key="2">
    <source>
        <dbReference type="ARBA" id="ARBA00022670"/>
    </source>
</evidence>
<dbReference type="Gene3D" id="3.30.70.80">
    <property type="entry name" value="Peptidase S8 propeptide/proteinase inhibitor I9"/>
    <property type="match status" value="1"/>
</dbReference>
<dbReference type="InterPro" id="IPR010259">
    <property type="entry name" value="S8pro/Inhibitor_I9"/>
</dbReference>
<dbReference type="PROSITE" id="PS00138">
    <property type="entry name" value="SUBTILASE_SER"/>
    <property type="match status" value="1"/>
</dbReference>
<keyword evidence="11" id="KW-1185">Reference proteome</keyword>
<dbReference type="AlphaFoldDB" id="A0A927M0I9"/>
<dbReference type="SUPFAM" id="SSF54897">
    <property type="entry name" value="Protease propeptides/inhibitors"/>
    <property type="match status" value="1"/>
</dbReference>
<keyword evidence="2 5" id="KW-0645">Protease</keyword>
<evidence type="ECO:0000313" key="10">
    <source>
        <dbReference type="EMBL" id="MBE1485902.1"/>
    </source>
</evidence>
<dbReference type="SUPFAM" id="SSF52743">
    <property type="entry name" value="Subtilisin-like"/>
    <property type="match status" value="1"/>
</dbReference>
<dbReference type="PROSITE" id="PS00137">
    <property type="entry name" value="SUBTILASE_HIS"/>
    <property type="match status" value="1"/>
</dbReference>
<dbReference type="Proteomes" id="UP000649753">
    <property type="component" value="Unassembled WGS sequence"/>
</dbReference>
<comment type="caution">
    <text evidence="10">The sequence shown here is derived from an EMBL/GenBank/DDBJ whole genome shotgun (WGS) entry which is preliminary data.</text>
</comment>
<dbReference type="Gene3D" id="3.40.50.200">
    <property type="entry name" value="Peptidase S8/S53 domain"/>
    <property type="match status" value="1"/>
</dbReference>
<keyword evidence="3 5" id="KW-0378">Hydrolase</keyword>